<dbReference type="PROSITE" id="PS50097">
    <property type="entry name" value="BTB"/>
    <property type="match status" value="1"/>
</dbReference>
<dbReference type="SUPFAM" id="SSF54695">
    <property type="entry name" value="POZ domain"/>
    <property type="match status" value="1"/>
</dbReference>
<dbReference type="Gene3D" id="3.30.710.10">
    <property type="entry name" value="Potassium Channel Kv1.1, Chain A"/>
    <property type="match status" value="1"/>
</dbReference>
<comment type="caution">
    <text evidence="3">The sequence shown here is derived from an EMBL/GenBank/DDBJ whole genome shotgun (WGS) entry which is preliminary data.</text>
</comment>
<sequence length="529" mass="57910">MNGTQEVSHAPAAHGTNGISNQAGPSNIYASPAPSSPVAPDASRGQAVHTAPELTADQVNQRHAEISAHIYHTGFQLGQYADVSLHVHNRQYRLHALILSRSPYLAHLLATSQNNVIYIRLEDEPHITEEAIAVALGYLYSPYQVGLVNPSNARSVVAAACLLGGMPELADLAFECCRASISASTIVDWVNFVESIPPPPAPASDATPTNYPQGQTSVFGPYLNQFRDLVYGYLIVTLPNVLHALAVPEDGNGWDELLGIYTQLPFDTLKQAIESPAFPAGTDQVRFRFAKAVVAQRKQANPSGAEETVVLAFGGSQSGSAVHITRKSKKKAALEASTIDSSPSPGGIGLNYSNDLYWTSPDPRDSGIIGYEGPQPVFWRLTTTMAYHNATRTIVYKGVDQSDREEEVAWLDWTSVNHLGLATIGGMEVPMSQLVQRGSAFRSRQFTIPDPQDQRVFEWRRDESVDNMYQLYNEHGAGIASFELYDMPQPSSIGPLYAVMRYWYKEDDNLMLTSILSLTLIRWIALHGP</sequence>
<reference evidence="3 4" key="1">
    <citation type="journal article" date="2013" name="J. Biotechnol.">
        <title>Establishment and interpretation of the genome sequence of the phytopathogenic fungus Rhizoctonia solani AG1-IB isolate 7/3/14.</title>
        <authorList>
            <person name="Wibberg D.W."/>
            <person name="Jelonek L.J."/>
            <person name="Rupp O.R."/>
            <person name="Hennig M.H."/>
            <person name="Eikmeyer F.E."/>
            <person name="Goesmann A.G."/>
            <person name="Hartmann A.H."/>
            <person name="Borriss R.B."/>
            <person name="Grosch R.G."/>
            <person name="Puehler A.P."/>
            <person name="Schlueter A.S."/>
        </authorList>
    </citation>
    <scope>NUCLEOTIDE SEQUENCE [LARGE SCALE GENOMIC DNA]</scope>
    <source>
        <strain evidence="4">AG1-IB / isolate 7/3/14</strain>
    </source>
</reference>
<dbReference type="Proteomes" id="UP000012065">
    <property type="component" value="Unassembled WGS sequence"/>
</dbReference>
<dbReference type="HOGENOM" id="CLU_515041_0_0_1"/>
<feature type="domain" description="BTB" evidence="2">
    <location>
        <begin position="81"/>
        <end position="141"/>
    </location>
</feature>
<evidence type="ECO:0000259" key="2">
    <source>
        <dbReference type="PROSITE" id="PS50097"/>
    </source>
</evidence>
<proteinExistence type="predicted"/>
<evidence type="ECO:0000313" key="3">
    <source>
        <dbReference type="EMBL" id="CCO26112.1"/>
    </source>
</evidence>
<feature type="compositionally biased region" description="Polar residues" evidence="1">
    <location>
        <begin position="17"/>
        <end position="29"/>
    </location>
</feature>
<evidence type="ECO:0000313" key="4">
    <source>
        <dbReference type="Proteomes" id="UP000012065"/>
    </source>
</evidence>
<feature type="compositionally biased region" description="Low complexity" evidence="1">
    <location>
        <begin position="30"/>
        <end position="43"/>
    </location>
</feature>
<dbReference type="InterPro" id="IPR011333">
    <property type="entry name" value="SKP1/BTB/POZ_sf"/>
</dbReference>
<dbReference type="PANTHER" id="PTHR47369">
    <property type="entry name" value="BTB/POZ DOMAIN-CONTAINING PROTEIN"/>
    <property type="match status" value="1"/>
</dbReference>
<gene>
    <name evidence="3" type="primary">btb2</name>
    <name evidence="3" type="ORF">BN14_00129</name>
</gene>
<feature type="region of interest" description="Disordered" evidence="1">
    <location>
        <begin position="1"/>
        <end position="49"/>
    </location>
</feature>
<accession>M5BQV4</accession>
<dbReference type="AlphaFoldDB" id="M5BQV4"/>
<name>M5BQV4_THACB</name>
<organism evidence="3 4">
    <name type="scientific">Thanatephorus cucumeris (strain AG1-IB / isolate 7/3/14)</name>
    <name type="common">Lettuce bottom rot fungus</name>
    <name type="synonym">Rhizoctonia solani</name>
    <dbReference type="NCBI Taxonomy" id="1108050"/>
    <lineage>
        <taxon>Eukaryota</taxon>
        <taxon>Fungi</taxon>
        <taxon>Dikarya</taxon>
        <taxon>Basidiomycota</taxon>
        <taxon>Agaricomycotina</taxon>
        <taxon>Agaricomycetes</taxon>
        <taxon>Cantharellales</taxon>
        <taxon>Ceratobasidiaceae</taxon>
        <taxon>Rhizoctonia</taxon>
        <taxon>Rhizoctonia solani AG-1</taxon>
    </lineage>
</organism>
<evidence type="ECO:0000256" key="1">
    <source>
        <dbReference type="SAM" id="MobiDB-lite"/>
    </source>
</evidence>
<dbReference type="InterPro" id="IPR000210">
    <property type="entry name" value="BTB/POZ_dom"/>
</dbReference>
<protein>
    <submittedName>
        <fullName evidence="3">BTB/POZ domain-containing protein 2</fullName>
    </submittedName>
</protein>
<dbReference type="PANTHER" id="PTHR47369:SF2">
    <property type="entry name" value="BTB_POZ DOMAIN-CONTAINING PROTEIN 2"/>
    <property type="match status" value="1"/>
</dbReference>
<dbReference type="EMBL" id="CAOJ01000151">
    <property type="protein sequence ID" value="CCO26112.1"/>
    <property type="molecule type" value="Genomic_DNA"/>
</dbReference>